<proteinExistence type="predicted"/>
<evidence type="ECO:0000313" key="1">
    <source>
        <dbReference type="EMBL" id="MEJ8307060.1"/>
    </source>
</evidence>
<reference evidence="1" key="1">
    <citation type="submission" date="2024-03" db="EMBL/GenBank/DDBJ databases">
        <title>Whole genome sequecning of epiphytes from Marcgravia umbellata leaves.</title>
        <authorList>
            <person name="Kumar G."/>
            <person name="Savka M.A."/>
        </authorList>
    </citation>
    <scope>NUCLEOTIDE SEQUENCE</scope>
    <source>
        <strain evidence="1">RIT_BL5</strain>
    </source>
</reference>
<evidence type="ECO:0000313" key="2">
    <source>
        <dbReference type="Proteomes" id="UP001380953"/>
    </source>
</evidence>
<name>A0ACC6PJK9_9BACL</name>
<sequence length="226" mass="22975">MKKKLTAIALGAVLTLTASAGVYAGANIQEIRASLNNGLGIVVNGSAYTPKDGNGKTLAPITYNGTTYLPVRSIGEALNTSVTYDAKNSRVVIGGGTSSGSTGGNTSTPTTPSTGSSSVQRPTTIPTDFPLPSDAKVYDLVEGVAGGTGTPSATFKYTTKQDLLSLGNTYKQYFAKKGATSKMEEVSASAITIVDAGGSFAVTIDAKLGTGSNKGFNVVDIVWSGK</sequence>
<dbReference type="Proteomes" id="UP001380953">
    <property type="component" value="Unassembled WGS sequence"/>
</dbReference>
<accession>A0ACC6PJK9</accession>
<gene>
    <name evidence="1" type="ORF">WKI47_24390</name>
</gene>
<dbReference type="EMBL" id="JBBKAR010000058">
    <property type="protein sequence ID" value="MEJ8307060.1"/>
    <property type="molecule type" value="Genomic_DNA"/>
</dbReference>
<keyword evidence="2" id="KW-1185">Reference proteome</keyword>
<organism evidence="1 2">
    <name type="scientific">Saccharibacillus sacchari</name>
    <dbReference type="NCBI Taxonomy" id="456493"/>
    <lineage>
        <taxon>Bacteria</taxon>
        <taxon>Bacillati</taxon>
        <taxon>Bacillota</taxon>
        <taxon>Bacilli</taxon>
        <taxon>Bacillales</taxon>
        <taxon>Paenibacillaceae</taxon>
        <taxon>Saccharibacillus</taxon>
    </lineage>
</organism>
<comment type="caution">
    <text evidence="1">The sequence shown here is derived from an EMBL/GenBank/DDBJ whole genome shotgun (WGS) entry which is preliminary data.</text>
</comment>
<protein>
    <submittedName>
        <fullName evidence="1">Stalk domain-containing protein</fullName>
    </submittedName>
</protein>